<evidence type="ECO:0000256" key="7">
    <source>
        <dbReference type="PIRSR" id="PIRSR000189-1"/>
    </source>
</evidence>
<feature type="binding site" evidence="7">
    <location>
        <begin position="47"/>
        <end position="49"/>
    </location>
    <ligand>
        <name>FAD</name>
        <dbReference type="ChEBI" id="CHEBI:57692"/>
    </ligand>
</feature>
<feature type="binding site" evidence="7">
    <location>
        <position position="306"/>
    </location>
    <ligand>
        <name>D-dopa</name>
        <dbReference type="ChEBI" id="CHEBI:149689"/>
    </ligand>
</feature>
<dbReference type="SUPFAM" id="SSF54373">
    <property type="entry name" value="FAD-linked reductases, C-terminal domain"/>
    <property type="match status" value="1"/>
</dbReference>
<organism evidence="9">
    <name type="scientific">Ixodes scapularis</name>
    <name type="common">Black-legged tick</name>
    <name type="synonym">Deer tick</name>
    <dbReference type="NCBI Taxonomy" id="6945"/>
    <lineage>
        <taxon>Eukaryota</taxon>
        <taxon>Metazoa</taxon>
        <taxon>Ecdysozoa</taxon>
        <taxon>Arthropoda</taxon>
        <taxon>Chelicerata</taxon>
        <taxon>Arachnida</taxon>
        <taxon>Acari</taxon>
        <taxon>Parasitiformes</taxon>
        <taxon>Ixodida</taxon>
        <taxon>Ixodoidea</taxon>
        <taxon>Ixodidae</taxon>
        <taxon>Ixodinae</taxon>
        <taxon>Ixodes</taxon>
    </lineage>
</organism>
<dbReference type="Gene3D" id="3.30.9.10">
    <property type="entry name" value="D-Amino Acid Oxidase, subunit A, domain 2"/>
    <property type="match status" value="1"/>
</dbReference>
<keyword evidence="6" id="KW-0560">Oxidoreductase</keyword>
<dbReference type="Pfam" id="PF01266">
    <property type="entry name" value="DAO"/>
    <property type="match status" value="1"/>
</dbReference>
<dbReference type="PANTHER" id="PTHR11530">
    <property type="entry name" value="D-AMINO ACID OXIDASE"/>
    <property type="match status" value="1"/>
</dbReference>
<evidence type="ECO:0000256" key="1">
    <source>
        <dbReference type="ARBA" id="ARBA00001974"/>
    </source>
</evidence>
<comment type="similarity">
    <text evidence="3">Belongs to the DAMOX/DASOX family.</text>
</comment>
<dbReference type="VEuPathDB" id="VectorBase:ISCW004232"/>
<feature type="binding site" evidence="7">
    <location>
        <position position="274"/>
    </location>
    <ligand>
        <name>D-dopa</name>
        <dbReference type="ChEBI" id="CHEBI:149689"/>
    </ligand>
</feature>
<protein>
    <submittedName>
        <fullName evidence="9">Putative d-aspartate oxidase</fullName>
    </submittedName>
</protein>
<dbReference type="GO" id="GO:0003884">
    <property type="term" value="F:D-amino-acid oxidase activity"/>
    <property type="evidence" value="ECO:0007669"/>
    <property type="project" value="InterPro"/>
</dbReference>
<evidence type="ECO:0000256" key="4">
    <source>
        <dbReference type="ARBA" id="ARBA00022630"/>
    </source>
</evidence>
<feature type="domain" description="FAD dependent oxidoreductase" evidence="8">
    <location>
        <begin position="5"/>
        <end position="317"/>
    </location>
</feature>
<accession>A0A4D5RMK0</accession>
<comment type="subcellular location">
    <subcellularLocation>
        <location evidence="2">Peroxisome matrix</location>
    </subcellularLocation>
</comment>
<feature type="binding site" evidence="7">
    <location>
        <begin position="305"/>
        <end position="310"/>
    </location>
    <ligand>
        <name>FAD</name>
        <dbReference type="ChEBI" id="CHEBI:57692"/>
    </ligand>
</feature>
<name>A0A4D5RMK0_IXOSC</name>
<dbReference type="VEuPathDB" id="VectorBase:ISCI008953"/>
<sequence>MAVEVGVVGAGIIGLTTALRILETLSHVRVSVVAESFTPHTTADVAAGLFGPYLIDGLTDEKLRDWCVESYNFYLQLIRTQPGEQIGLALTPAYEYSDTYTPRPLYADAYMDYRDLTPEELAATPGNYQYGSYAVAITFVGKKLLPYLMERFLRAGGRFVTKKLTSLDELADDYDVVVNCPGVGAASLVPDPDVTPAQGQTMRVRAPWIKNAIIAGTYEICPTVDYVVLGGSLVFGETSLVPDSEVAKDIWKNCLQLVPSLKDAEILTNHVGLRPYRSPLRLEIENRVINVTGKTLPIVHHYGHGGSGITVSWGAAGDAVKLLQDVIQSRNWAIRTSKL</sequence>
<dbReference type="InterPro" id="IPR023209">
    <property type="entry name" value="DAO"/>
</dbReference>
<dbReference type="PROSITE" id="PS00677">
    <property type="entry name" value="DAO"/>
    <property type="match status" value="1"/>
</dbReference>
<evidence type="ECO:0000256" key="5">
    <source>
        <dbReference type="ARBA" id="ARBA00022827"/>
    </source>
</evidence>
<dbReference type="Gene3D" id="3.40.50.720">
    <property type="entry name" value="NAD(P)-binding Rossmann-like Domain"/>
    <property type="match status" value="1"/>
</dbReference>
<dbReference type="InterPro" id="IPR006076">
    <property type="entry name" value="FAD-dep_OxRdtase"/>
</dbReference>
<dbReference type="EMBL" id="GHJT01003940">
    <property type="protein sequence ID" value="MOY37911.1"/>
    <property type="molecule type" value="Transcribed_RNA"/>
</dbReference>
<evidence type="ECO:0000259" key="8">
    <source>
        <dbReference type="Pfam" id="PF01266"/>
    </source>
</evidence>
<dbReference type="VEuPathDB" id="VectorBase:ISCW008953"/>
<evidence type="ECO:0000313" key="9">
    <source>
        <dbReference type="EMBL" id="MOY37911.1"/>
    </source>
</evidence>
<reference evidence="9" key="1">
    <citation type="submission" date="2019-04" db="EMBL/GenBank/DDBJ databases">
        <title>An insight into the mialome of Ixodes scapularis.</title>
        <authorList>
            <person name="Ribeiro J.M."/>
            <person name="Mather T.N."/>
            <person name="Karim S."/>
        </authorList>
    </citation>
    <scope>NUCLEOTIDE SEQUENCE</scope>
</reference>
<keyword evidence="4" id="KW-0285">Flavoprotein</keyword>
<evidence type="ECO:0000256" key="2">
    <source>
        <dbReference type="ARBA" id="ARBA00004253"/>
    </source>
</evidence>
<dbReference type="GO" id="GO:0071949">
    <property type="term" value="F:FAD binding"/>
    <property type="evidence" value="ECO:0007669"/>
    <property type="project" value="InterPro"/>
</dbReference>
<dbReference type="OrthoDB" id="2015447at2759"/>
<dbReference type="SUPFAM" id="SSF51971">
    <property type="entry name" value="Nucleotide-binding domain"/>
    <property type="match status" value="1"/>
</dbReference>
<dbReference type="InterPro" id="IPR006181">
    <property type="entry name" value="D-amino_acid_oxidase_CS"/>
</dbReference>
<dbReference type="PANTHER" id="PTHR11530:SF11">
    <property type="entry name" value="D-ASPARTATE OXIDASE"/>
    <property type="match status" value="1"/>
</dbReference>
<dbReference type="GO" id="GO:0005782">
    <property type="term" value="C:peroxisomal matrix"/>
    <property type="evidence" value="ECO:0007669"/>
    <property type="project" value="UniProtKB-SubCell"/>
</dbReference>
<evidence type="ECO:0000256" key="6">
    <source>
        <dbReference type="ARBA" id="ARBA00023002"/>
    </source>
</evidence>
<dbReference type="PIRSF" id="PIRSF000189">
    <property type="entry name" value="D-aa_oxidase"/>
    <property type="match status" value="1"/>
</dbReference>
<dbReference type="GO" id="GO:0046416">
    <property type="term" value="P:D-amino acid metabolic process"/>
    <property type="evidence" value="ECO:0007669"/>
    <property type="project" value="InterPro"/>
</dbReference>
<proteinExistence type="inferred from homology"/>
<dbReference type="AlphaFoldDB" id="A0A4D5RMK0"/>
<dbReference type="VEuPathDB" id="VectorBase:ISCI004232"/>
<comment type="cofactor">
    <cofactor evidence="1 7">
        <name>FAD</name>
        <dbReference type="ChEBI" id="CHEBI:57692"/>
    </cofactor>
</comment>
<evidence type="ECO:0000256" key="3">
    <source>
        <dbReference type="ARBA" id="ARBA00006730"/>
    </source>
</evidence>
<dbReference type="VEuPathDB" id="VectorBase:ISCP_023898"/>
<keyword evidence="5 7" id="KW-0274">FAD</keyword>